<feature type="compositionally biased region" description="Polar residues" evidence="1">
    <location>
        <begin position="445"/>
        <end position="455"/>
    </location>
</feature>
<feature type="compositionally biased region" description="Low complexity" evidence="1">
    <location>
        <begin position="265"/>
        <end position="284"/>
    </location>
</feature>
<sequence>MSQETSTSRGLGTWWHPITKSNLSEGRRAKLTAKHVKEVPLDPSLLAQGAKNYGTHRLRRRGLPTHVPKAWLGQHSAAASGLCSPVKSEAEEDFTIKAARQHTCATQSFEVNCAPPGSSCSHNLGKKGYDSSYSYVFPSTHSRPVSTAEVQKSRSADGVTLANKVDTDQSTKRLLKLCTATASRTSSTAHHFEHSSQDTTKRRESSIPDSFALPELPDEAPSSAAIALKPLPELNPPPHSRPGPLEESYLRCQPDQKRGAHKFTQQHSSQMSSSPPLPAQLPASRTRPPSQVHANASNCSSAALHASAAEREPRHVASTSQSAHAKGSKSGQRDPWRAAPPRMLGPSFNKVLASFKQRKALSCTDHGSSAKDLSRPALSRLSARLQALQAHAAPAPHAQSSTRRASEEDSIKSTAASTHGRTCNPQGMPQAQGGPPAEAPQIPGTQSGAQTQPQCNSTLTTASKFSCAAADAPAVRTIPARVDAAACLHAPADISAEASDQAIRRQLHVILLMLCAAAGLLIGCCVLLSWRLWTLTHSGKRAAEAERTDYALMSPSWWLLHG</sequence>
<feature type="region of interest" description="Disordered" evidence="1">
    <location>
        <begin position="255"/>
        <end position="345"/>
    </location>
</feature>
<comment type="caution">
    <text evidence="3">The sequence shown here is derived from an EMBL/GenBank/DDBJ whole genome shotgun (WGS) entry which is preliminary data.</text>
</comment>
<evidence type="ECO:0000256" key="1">
    <source>
        <dbReference type="SAM" id="MobiDB-lite"/>
    </source>
</evidence>
<reference evidence="3 4" key="1">
    <citation type="submission" date="2023-10" db="EMBL/GenBank/DDBJ databases">
        <authorList>
            <person name="Maclean D."/>
            <person name="Macfadyen A."/>
        </authorList>
    </citation>
    <scope>NUCLEOTIDE SEQUENCE [LARGE SCALE GENOMIC DNA]</scope>
</reference>
<keyword evidence="2" id="KW-1133">Transmembrane helix</keyword>
<organism evidence="3 4">
    <name type="scientific">Coccomyxa viridis</name>
    <dbReference type="NCBI Taxonomy" id="1274662"/>
    <lineage>
        <taxon>Eukaryota</taxon>
        <taxon>Viridiplantae</taxon>
        <taxon>Chlorophyta</taxon>
        <taxon>core chlorophytes</taxon>
        <taxon>Trebouxiophyceae</taxon>
        <taxon>Trebouxiophyceae incertae sedis</taxon>
        <taxon>Coccomyxaceae</taxon>
        <taxon>Coccomyxa</taxon>
    </lineage>
</organism>
<keyword evidence="2" id="KW-0472">Membrane</keyword>
<feature type="compositionally biased region" description="Polar residues" evidence="1">
    <location>
        <begin position="412"/>
        <end position="424"/>
    </location>
</feature>
<feature type="compositionally biased region" description="Low complexity" evidence="1">
    <location>
        <begin position="425"/>
        <end position="444"/>
    </location>
</feature>
<evidence type="ECO:0000313" key="4">
    <source>
        <dbReference type="Proteomes" id="UP001314263"/>
    </source>
</evidence>
<keyword evidence="2" id="KW-0812">Transmembrane</keyword>
<feature type="compositionally biased region" description="Basic and acidic residues" evidence="1">
    <location>
        <begin position="190"/>
        <end position="206"/>
    </location>
</feature>
<accession>A0AAV1HWX4</accession>
<feature type="transmembrane region" description="Helical" evidence="2">
    <location>
        <begin position="509"/>
        <end position="533"/>
    </location>
</feature>
<feature type="region of interest" description="Disordered" evidence="1">
    <location>
        <begin position="388"/>
        <end position="455"/>
    </location>
</feature>
<protein>
    <submittedName>
        <fullName evidence="3">Uncharacterized protein</fullName>
    </submittedName>
</protein>
<name>A0AAV1HWX4_9CHLO</name>
<dbReference type="EMBL" id="CAUYUE010000003">
    <property type="protein sequence ID" value="CAK0754060.1"/>
    <property type="molecule type" value="Genomic_DNA"/>
</dbReference>
<gene>
    <name evidence="3" type="ORF">CVIRNUC_002268</name>
</gene>
<feature type="compositionally biased region" description="Polar residues" evidence="1">
    <location>
        <begin position="287"/>
        <end position="301"/>
    </location>
</feature>
<feature type="compositionally biased region" description="Low complexity" evidence="1">
    <location>
        <begin position="388"/>
        <end position="401"/>
    </location>
</feature>
<feature type="region of interest" description="Disordered" evidence="1">
    <location>
        <begin position="185"/>
        <end position="217"/>
    </location>
</feature>
<dbReference type="Proteomes" id="UP001314263">
    <property type="component" value="Unassembled WGS sequence"/>
</dbReference>
<evidence type="ECO:0000256" key="2">
    <source>
        <dbReference type="SAM" id="Phobius"/>
    </source>
</evidence>
<evidence type="ECO:0000313" key="3">
    <source>
        <dbReference type="EMBL" id="CAK0754060.1"/>
    </source>
</evidence>
<dbReference type="AlphaFoldDB" id="A0AAV1HWX4"/>
<keyword evidence="4" id="KW-1185">Reference proteome</keyword>
<feature type="region of interest" description="Disordered" evidence="1">
    <location>
        <begin position="229"/>
        <end position="248"/>
    </location>
</feature>
<proteinExistence type="predicted"/>